<dbReference type="GO" id="GO:0008168">
    <property type="term" value="F:methyltransferase activity"/>
    <property type="evidence" value="ECO:0007669"/>
    <property type="project" value="UniProtKB-KW"/>
</dbReference>
<dbReference type="InterPro" id="IPR006342">
    <property type="entry name" value="FkbM_mtfrase"/>
</dbReference>
<dbReference type="PANTHER" id="PTHR34203">
    <property type="entry name" value="METHYLTRANSFERASE, FKBM FAMILY PROTEIN"/>
    <property type="match status" value="1"/>
</dbReference>
<evidence type="ECO:0000259" key="1">
    <source>
        <dbReference type="Pfam" id="PF05050"/>
    </source>
</evidence>
<dbReference type="EMBL" id="JAHCDA010000002">
    <property type="protein sequence ID" value="MBS7812032.1"/>
    <property type="molecule type" value="Genomic_DNA"/>
</dbReference>
<accession>A0ABS5QGG7</accession>
<keyword evidence="2" id="KW-0808">Transferase</keyword>
<dbReference type="InterPro" id="IPR052514">
    <property type="entry name" value="SAM-dependent_MTase"/>
</dbReference>
<reference evidence="2 3" key="1">
    <citation type="submission" date="2021-05" db="EMBL/GenBank/DDBJ databases">
        <title>Roseococcus sp. XZZS9, whole genome shotgun sequencing project.</title>
        <authorList>
            <person name="Zhao G."/>
            <person name="Shen L."/>
        </authorList>
    </citation>
    <scope>NUCLEOTIDE SEQUENCE [LARGE SCALE GENOMIC DNA]</scope>
    <source>
        <strain evidence="2 3">XZZS9</strain>
    </source>
</reference>
<keyword evidence="2" id="KW-0489">Methyltransferase</keyword>
<protein>
    <submittedName>
        <fullName evidence="2">FkbM family methyltransferase</fullName>
    </submittedName>
</protein>
<dbReference type="Proteomes" id="UP000766336">
    <property type="component" value="Unassembled WGS sequence"/>
</dbReference>
<dbReference type="GO" id="GO:0032259">
    <property type="term" value="P:methylation"/>
    <property type="evidence" value="ECO:0007669"/>
    <property type="project" value="UniProtKB-KW"/>
</dbReference>
<dbReference type="Gene3D" id="3.40.50.150">
    <property type="entry name" value="Vaccinia Virus protein VP39"/>
    <property type="match status" value="1"/>
</dbReference>
<dbReference type="SUPFAM" id="SSF53335">
    <property type="entry name" value="S-adenosyl-L-methionine-dependent methyltransferases"/>
    <property type="match status" value="1"/>
</dbReference>
<keyword evidence="3" id="KW-1185">Reference proteome</keyword>
<dbReference type="InterPro" id="IPR029063">
    <property type="entry name" value="SAM-dependent_MTases_sf"/>
</dbReference>
<evidence type="ECO:0000313" key="2">
    <source>
        <dbReference type="EMBL" id="MBS7812032.1"/>
    </source>
</evidence>
<dbReference type="Pfam" id="PF05050">
    <property type="entry name" value="Methyltransf_21"/>
    <property type="match status" value="1"/>
</dbReference>
<proteinExistence type="predicted"/>
<gene>
    <name evidence="2" type="ORF">KHU32_13860</name>
</gene>
<evidence type="ECO:0000313" key="3">
    <source>
        <dbReference type="Proteomes" id="UP000766336"/>
    </source>
</evidence>
<name>A0ABS5QGG7_9PROT</name>
<organism evidence="2 3">
    <name type="scientific">Roseococcus pinisoli</name>
    <dbReference type="NCBI Taxonomy" id="2835040"/>
    <lineage>
        <taxon>Bacteria</taxon>
        <taxon>Pseudomonadati</taxon>
        <taxon>Pseudomonadota</taxon>
        <taxon>Alphaproteobacteria</taxon>
        <taxon>Acetobacterales</taxon>
        <taxon>Roseomonadaceae</taxon>
        <taxon>Roseococcus</taxon>
    </lineage>
</organism>
<feature type="domain" description="Methyltransferase FkbM" evidence="1">
    <location>
        <begin position="101"/>
        <end position="270"/>
    </location>
</feature>
<dbReference type="RefSeq" id="WP_213670669.1">
    <property type="nucleotide sequence ID" value="NZ_JAHCDA010000002.1"/>
</dbReference>
<dbReference type="PANTHER" id="PTHR34203:SF15">
    <property type="entry name" value="SLL1173 PROTEIN"/>
    <property type="match status" value="1"/>
</dbReference>
<dbReference type="NCBIfam" id="TIGR01444">
    <property type="entry name" value="fkbM_fam"/>
    <property type="match status" value="1"/>
</dbReference>
<comment type="caution">
    <text evidence="2">The sequence shown here is derived from an EMBL/GenBank/DDBJ whole genome shotgun (WGS) entry which is preliminary data.</text>
</comment>
<sequence>MRAAISPGLKDLAIRAACAACATYLQRMPGQLGKVPLWDRVVTRHLLWRQLDIEARSSFGARFAGSFPDSVHGFLYFFGVWEPAITALYRAALRPGDTVVDIGANVGTHALLAAHLVGPEGQVHAVEASPWIHARLRQNLETNRVRNVTTYNMAATAEPGEVTVFLHDGTNLGGTTIVASEAARVGAAREAVVEGRPIADIVPLEALLAARLIKIDVEGAEWLVLQGMRDLLPRLRQEVEILVEVNPGALAQFGASLEDFLAPFKAAGFEPFEIANPYEGRFYIERPAPFCRPLGGSSGTLDLGFRRP</sequence>